<sequence>MAETTDLLVIGAGVFGLWTARAAARAGMRVILAEADIPGAGASGGLVGALTPHQPDRWRPFKQFQFDGLVTLGARAAELAAETGIDPGHARCGRITPLVDERSRERALAHSRAAREVWSGAAEFEVLDSVPQGAQGLIAPEAAPFGVVRDTLSGRIGPRALVEALAHSVSRMAQIRSGWRLRSLAARDGVARFDRGDISAGHVVLAAGWGCLDFLPASCLPEDGRSGPGVKGQAALLAARADPGAPVIQANGIYIVPHADGRIAVGSTSEKTWRADGPDARLDALVETAASLAPALRGAEVVERWAGIRPRAPGREPLVGPLPGAPRLVLATGGYKIGFSIAHLVGDAVCTMIAGHGRPSGLPDSFTPEAHGLRAEERRI</sequence>
<protein>
    <submittedName>
        <fullName evidence="4">FAD-dependent oxidoreductase</fullName>
    </submittedName>
</protein>
<evidence type="ECO:0000256" key="1">
    <source>
        <dbReference type="ARBA" id="ARBA00023002"/>
    </source>
</evidence>
<dbReference type="EMBL" id="JAEHHL010000002">
    <property type="protein sequence ID" value="MBK0398871.1"/>
    <property type="molecule type" value="Genomic_DNA"/>
</dbReference>
<dbReference type="Gene3D" id="3.50.50.60">
    <property type="entry name" value="FAD/NAD(P)-binding domain"/>
    <property type="match status" value="1"/>
</dbReference>
<keyword evidence="5" id="KW-1185">Reference proteome</keyword>
<accession>A0A8J7M611</accession>
<dbReference type="PANTHER" id="PTHR13847:SF289">
    <property type="entry name" value="GLYCINE OXIDASE"/>
    <property type="match status" value="1"/>
</dbReference>
<dbReference type="GO" id="GO:0016491">
    <property type="term" value="F:oxidoreductase activity"/>
    <property type="evidence" value="ECO:0007669"/>
    <property type="project" value="UniProtKB-KW"/>
</dbReference>
<dbReference type="InterPro" id="IPR006076">
    <property type="entry name" value="FAD-dep_OxRdtase"/>
</dbReference>
<evidence type="ECO:0000313" key="4">
    <source>
        <dbReference type="EMBL" id="MBK0398871.1"/>
    </source>
</evidence>
<name>A0A8J7M611_9RHOB</name>
<dbReference type="PANTHER" id="PTHR13847">
    <property type="entry name" value="SARCOSINE DEHYDROGENASE-RELATED"/>
    <property type="match status" value="1"/>
</dbReference>
<evidence type="ECO:0000313" key="5">
    <source>
        <dbReference type="Proteomes" id="UP000655420"/>
    </source>
</evidence>
<dbReference type="Gene3D" id="3.30.9.10">
    <property type="entry name" value="D-Amino Acid Oxidase, subunit A, domain 2"/>
    <property type="match status" value="1"/>
</dbReference>
<dbReference type="Proteomes" id="UP000655420">
    <property type="component" value="Unassembled WGS sequence"/>
</dbReference>
<feature type="compositionally biased region" description="Basic and acidic residues" evidence="2">
    <location>
        <begin position="371"/>
        <end position="380"/>
    </location>
</feature>
<keyword evidence="1" id="KW-0560">Oxidoreductase</keyword>
<proteinExistence type="predicted"/>
<dbReference type="RefSeq" id="WP_200608562.1">
    <property type="nucleotide sequence ID" value="NZ_JAEHHL010000002.1"/>
</dbReference>
<organism evidence="4 5">
    <name type="scientific">Thermohalobaculum xanthum</name>
    <dbReference type="NCBI Taxonomy" id="2753746"/>
    <lineage>
        <taxon>Bacteria</taxon>
        <taxon>Pseudomonadati</taxon>
        <taxon>Pseudomonadota</taxon>
        <taxon>Alphaproteobacteria</taxon>
        <taxon>Rhodobacterales</taxon>
        <taxon>Paracoccaceae</taxon>
        <taxon>Thermohalobaculum</taxon>
    </lineage>
</organism>
<dbReference type="AlphaFoldDB" id="A0A8J7M611"/>
<dbReference type="GO" id="GO:0005737">
    <property type="term" value="C:cytoplasm"/>
    <property type="evidence" value="ECO:0007669"/>
    <property type="project" value="TreeGrafter"/>
</dbReference>
<feature type="domain" description="FAD dependent oxidoreductase" evidence="3">
    <location>
        <begin position="6"/>
        <end position="350"/>
    </location>
</feature>
<dbReference type="InterPro" id="IPR036188">
    <property type="entry name" value="FAD/NAD-bd_sf"/>
</dbReference>
<dbReference type="SUPFAM" id="SSF51971">
    <property type="entry name" value="Nucleotide-binding domain"/>
    <property type="match status" value="1"/>
</dbReference>
<dbReference type="Pfam" id="PF01266">
    <property type="entry name" value="DAO"/>
    <property type="match status" value="1"/>
</dbReference>
<evidence type="ECO:0000259" key="3">
    <source>
        <dbReference type="Pfam" id="PF01266"/>
    </source>
</evidence>
<comment type="caution">
    <text evidence="4">The sequence shown here is derived from an EMBL/GenBank/DDBJ whole genome shotgun (WGS) entry which is preliminary data.</text>
</comment>
<feature type="region of interest" description="Disordered" evidence="2">
    <location>
        <begin position="360"/>
        <end position="380"/>
    </location>
</feature>
<reference evidence="4" key="1">
    <citation type="submission" date="2020-12" db="EMBL/GenBank/DDBJ databases">
        <title>Bacterial taxonomy.</title>
        <authorList>
            <person name="Pan X."/>
        </authorList>
    </citation>
    <scope>NUCLEOTIDE SEQUENCE</scope>
    <source>
        <strain evidence="4">M0105</strain>
    </source>
</reference>
<gene>
    <name evidence="4" type="ORF">H0I76_06700</name>
</gene>
<evidence type="ECO:0000256" key="2">
    <source>
        <dbReference type="SAM" id="MobiDB-lite"/>
    </source>
</evidence>